<gene>
    <name evidence="11" type="primary">trafd1</name>
</gene>
<evidence type="ECO:0000256" key="5">
    <source>
        <dbReference type="ARBA" id="ARBA00022990"/>
    </source>
</evidence>
<dbReference type="Proteomes" id="UP000694397">
    <property type="component" value="Chromosome 19"/>
</dbReference>
<dbReference type="KEGG" id="sfm:108932518"/>
<evidence type="ECO:0000256" key="6">
    <source>
        <dbReference type="ARBA" id="ARBA00037636"/>
    </source>
</evidence>
<reference evidence="11" key="3">
    <citation type="submission" date="2025-09" db="UniProtKB">
        <authorList>
            <consortium name="Ensembl"/>
        </authorList>
    </citation>
    <scope>IDENTIFICATION</scope>
</reference>
<feature type="compositionally biased region" description="Polar residues" evidence="9">
    <location>
        <begin position="214"/>
        <end position="225"/>
    </location>
</feature>
<dbReference type="OrthoDB" id="422728at2759"/>
<dbReference type="GO" id="GO:0045824">
    <property type="term" value="P:negative regulation of innate immune response"/>
    <property type="evidence" value="ECO:0007669"/>
    <property type="project" value="TreeGrafter"/>
</dbReference>
<dbReference type="InterPro" id="IPR051986">
    <property type="entry name" value="Innate_Immune_Apopt_Reg"/>
</dbReference>
<evidence type="ECO:0000259" key="10">
    <source>
        <dbReference type="PROSITE" id="PS50145"/>
    </source>
</evidence>
<dbReference type="AlphaFoldDB" id="A0A8C9QR80"/>
<evidence type="ECO:0000256" key="4">
    <source>
        <dbReference type="ARBA" id="ARBA00022833"/>
    </source>
</evidence>
<feature type="compositionally biased region" description="Polar residues" evidence="9">
    <location>
        <begin position="174"/>
        <end position="185"/>
    </location>
</feature>
<evidence type="ECO:0000256" key="1">
    <source>
        <dbReference type="ARBA" id="ARBA00022553"/>
    </source>
</evidence>
<evidence type="ECO:0000256" key="8">
    <source>
        <dbReference type="PROSITE-ProRule" id="PRU00207"/>
    </source>
</evidence>
<evidence type="ECO:0000256" key="7">
    <source>
        <dbReference type="ARBA" id="ARBA00040410"/>
    </source>
</evidence>
<name>A0A8C9QR80_SCLFO</name>
<dbReference type="InterPro" id="IPR049439">
    <property type="entry name" value="TRAFD1-XIAF1_Znf"/>
</dbReference>
<accession>A0A8C9QR80</accession>
<reference evidence="11" key="2">
    <citation type="submission" date="2025-08" db="UniProtKB">
        <authorList>
            <consortium name="Ensembl"/>
        </authorList>
    </citation>
    <scope>IDENTIFICATION</scope>
</reference>
<evidence type="ECO:0000313" key="12">
    <source>
        <dbReference type="Proteomes" id="UP000694397"/>
    </source>
</evidence>
<feature type="region of interest" description="Disordered" evidence="9">
    <location>
        <begin position="507"/>
        <end position="584"/>
    </location>
</feature>
<evidence type="ECO:0000256" key="9">
    <source>
        <dbReference type="SAM" id="MobiDB-lite"/>
    </source>
</evidence>
<keyword evidence="2 8" id="KW-0479">Metal-binding</keyword>
<proteinExistence type="predicted"/>
<comment type="function">
    <text evidence="6">Negative feedback regulator that controls excessive innate immune responses. Regulates both Toll-like receptor 4 (TLR4) and DDX58/RIG1-like helicases (RLH) pathways. May inhibit the LTR pathway by direct interaction with TRAF6 and attenuation of NF-kappa-B activation. May negatively regulate the RLH pathway downstream from MAVS and upstream of NF-kappa-B and IRF3.</text>
</comment>
<dbReference type="Ensembl" id="ENSSFOT00015002726.2">
    <property type="protein sequence ID" value="ENSSFOP00015002681.2"/>
    <property type="gene ID" value="ENSSFOG00015001804.2"/>
</dbReference>
<keyword evidence="5" id="KW-0007">Acetylation</keyword>
<dbReference type="PANTHER" id="PTHR16295:SF19">
    <property type="entry name" value="TRAF-TYPE ZINC FINGER DOMAIN-CONTAINING PROTEIN 1"/>
    <property type="match status" value="1"/>
</dbReference>
<protein>
    <recommendedName>
        <fullName evidence="7">TRAF-type zinc finger domain-containing protein 1</fullName>
    </recommendedName>
</protein>
<dbReference type="RefSeq" id="XP_018604486.2">
    <property type="nucleotide sequence ID" value="XM_018748970.2"/>
</dbReference>
<organism evidence="11 12">
    <name type="scientific">Scleropages formosus</name>
    <name type="common">Asian bonytongue</name>
    <name type="synonym">Osteoglossum formosum</name>
    <dbReference type="NCBI Taxonomy" id="113540"/>
    <lineage>
        <taxon>Eukaryota</taxon>
        <taxon>Metazoa</taxon>
        <taxon>Chordata</taxon>
        <taxon>Craniata</taxon>
        <taxon>Vertebrata</taxon>
        <taxon>Euteleostomi</taxon>
        <taxon>Actinopterygii</taxon>
        <taxon>Neopterygii</taxon>
        <taxon>Teleostei</taxon>
        <taxon>Osteoglossocephala</taxon>
        <taxon>Osteoglossomorpha</taxon>
        <taxon>Osteoglossiformes</taxon>
        <taxon>Osteoglossidae</taxon>
        <taxon>Scleropages</taxon>
    </lineage>
</organism>
<feature type="zinc finger region" description="TRAF-type" evidence="8">
    <location>
        <begin position="23"/>
        <end position="93"/>
    </location>
</feature>
<feature type="region of interest" description="Disordered" evidence="9">
    <location>
        <begin position="174"/>
        <end position="232"/>
    </location>
</feature>
<keyword evidence="1" id="KW-0597">Phosphoprotein</keyword>
<dbReference type="InterPro" id="IPR013083">
    <property type="entry name" value="Znf_RING/FYVE/PHD"/>
</dbReference>
<dbReference type="Gene3D" id="3.30.40.10">
    <property type="entry name" value="Zinc/RING finger domain, C3HC4 (zinc finger)"/>
    <property type="match status" value="2"/>
</dbReference>
<feature type="region of interest" description="Disordered" evidence="9">
    <location>
        <begin position="366"/>
        <end position="407"/>
    </location>
</feature>
<dbReference type="GO" id="GO:0005739">
    <property type="term" value="C:mitochondrion"/>
    <property type="evidence" value="ECO:0007669"/>
    <property type="project" value="TreeGrafter"/>
</dbReference>
<reference evidence="11 12" key="1">
    <citation type="submission" date="2019-04" db="EMBL/GenBank/DDBJ databases">
        <authorList>
            <consortium name="Wellcome Sanger Institute Data Sharing"/>
        </authorList>
    </citation>
    <scope>NUCLEOTIDE SEQUENCE [LARGE SCALE GENOMIC DNA]</scope>
</reference>
<dbReference type="GeneID" id="108932518"/>
<dbReference type="PANTHER" id="PTHR16295">
    <property type="entry name" value="TRAF-TYPE ZINC FINGER PROTEIN-RELATED"/>
    <property type="match status" value="1"/>
</dbReference>
<evidence type="ECO:0000256" key="2">
    <source>
        <dbReference type="ARBA" id="ARBA00022723"/>
    </source>
</evidence>
<evidence type="ECO:0000313" key="11">
    <source>
        <dbReference type="Ensembl" id="ENSSFOP00015002681.2"/>
    </source>
</evidence>
<dbReference type="GeneTree" id="ENSGT00530000063869"/>
<dbReference type="GO" id="GO:0008270">
    <property type="term" value="F:zinc ion binding"/>
    <property type="evidence" value="ECO:0007669"/>
    <property type="project" value="UniProtKB-KW"/>
</dbReference>
<feature type="compositionally biased region" description="Polar residues" evidence="9">
    <location>
        <begin position="317"/>
        <end position="334"/>
    </location>
</feature>
<evidence type="ECO:0000256" key="3">
    <source>
        <dbReference type="ARBA" id="ARBA00022771"/>
    </source>
</evidence>
<dbReference type="Pfam" id="PF21366">
    <property type="entry name" value="TRAFD1-XIAF1_ZnF"/>
    <property type="match status" value="1"/>
</dbReference>
<dbReference type="CTD" id="10906"/>
<sequence>MAEESTQFCGNCKRDIPDANFTTHEIHCRRNIALCELCEEPVPRGSLQQHKEQEHAEVLCKCGLKIEKNLMETHQQSECSQRLVPCQYCELELVFSQAKDHEEYCGTRTEPCPICKCNVMLREREVHPALCGVSPPPQEKNNARPMGSARGQVDPVAWFEAYSIRNLLRPQQVAQGGSSLDSRALTSPLEGRVHNSTRAFGQGGRRSAPRNTDVRNTAPRNTSGRHSVDQDAELYHNNNSVRGQPSTEDPSSLDYLLALSLQNDGDPSDHQHSTVHDPLGNLGELWPSGWDSDLERIPHASLLPSLLSQLSNPNNNYRSSTSGSDAPPTGTQTDTMLPCEFCEELFPMDDLILHQTGCSPASAIASFSKRAPSPPSKDVIPQRPRQAVYSPPRTPSPNFYHHQVSPQSCLSSSPPGGSVIIPCEFCGVALEESVIFHHQDKCNLRPHTAYFDDEHSKQQCLSTVEGNSERVSPEPQRRMRHQVDPGEDVLDQFKGAPVARVRTGLSAGPRKLHSQPNAASPQNAAGSTCQVIVGPKRGRESGGSRGRGPNTTAMAGGRSEGHRDTKKYGNPKVHKVQNLEKEEE</sequence>
<feature type="region of interest" description="Disordered" evidence="9">
    <location>
        <begin position="313"/>
        <end position="334"/>
    </location>
</feature>
<dbReference type="PROSITE" id="PS50145">
    <property type="entry name" value="ZF_TRAF"/>
    <property type="match status" value="1"/>
</dbReference>
<keyword evidence="3 8" id="KW-0863">Zinc-finger</keyword>
<feature type="domain" description="TRAF-type" evidence="10">
    <location>
        <begin position="23"/>
        <end position="93"/>
    </location>
</feature>
<dbReference type="InterPro" id="IPR001293">
    <property type="entry name" value="Znf_TRAF"/>
</dbReference>
<keyword evidence="4 8" id="KW-0862">Zinc</keyword>
<keyword evidence="12" id="KW-1185">Reference proteome</keyword>
<feature type="compositionally biased region" description="Polar residues" evidence="9">
    <location>
        <begin position="514"/>
        <end position="530"/>
    </location>
</feature>